<dbReference type="InterPro" id="IPR054701">
    <property type="entry name" value="DVU0298-like"/>
</dbReference>
<protein>
    <recommendedName>
        <fullName evidence="3">PBS lyase HEAT domain protein repeat-containing protein</fullName>
    </recommendedName>
</protein>
<keyword evidence="2" id="KW-1185">Reference proteome</keyword>
<dbReference type="InterPro" id="IPR011989">
    <property type="entry name" value="ARM-like"/>
</dbReference>
<dbReference type="OrthoDB" id="5430983at2"/>
<evidence type="ECO:0000313" key="2">
    <source>
        <dbReference type="Proteomes" id="UP000009047"/>
    </source>
</evidence>
<accession>E1QI95</accession>
<dbReference type="Gene3D" id="1.25.10.10">
    <property type="entry name" value="Leucine-rich Repeat Variant"/>
    <property type="match status" value="1"/>
</dbReference>
<dbReference type="KEGG" id="dbr:Deba_2047"/>
<dbReference type="EMBL" id="CP002085">
    <property type="protein sequence ID" value="ADK85412.1"/>
    <property type="molecule type" value="Genomic_DNA"/>
</dbReference>
<evidence type="ECO:0000313" key="1">
    <source>
        <dbReference type="EMBL" id="ADK85412.1"/>
    </source>
</evidence>
<dbReference type="eggNOG" id="COG1413">
    <property type="taxonomic scope" value="Bacteria"/>
</dbReference>
<dbReference type="Proteomes" id="UP000009047">
    <property type="component" value="Chromosome"/>
</dbReference>
<organism evidence="1 2">
    <name type="scientific">Desulfarculus baarsii (strain ATCC 33931 / DSM 2075 / LMG 7858 / VKM B-1802 / 2st14)</name>
    <dbReference type="NCBI Taxonomy" id="644282"/>
    <lineage>
        <taxon>Bacteria</taxon>
        <taxon>Pseudomonadati</taxon>
        <taxon>Thermodesulfobacteriota</taxon>
        <taxon>Desulfarculia</taxon>
        <taxon>Desulfarculales</taxon>
        <taxon>Desulfarculaceae</taxon>
        <taxon>Desulfarculus</taxon>
    </lineage>
</organism>
<proteinExistence type="predicted"/>
<dbReference type="InterPro" id="IPR016024">
    <property type="entry name" value="ARM-type_fold"/>
</dbReference>
<reference evidence="1 2" key="1">
    <citation type="journal article" date="2010" name="Stand. Genomic Sci.">
        <title>Complete genome sequence of Desulfarculus baarsii type strain (2st14).</title>
        <authorList>
            <person name="Sun H."/>
            <person name="Spring S."/>
            <person name="Lapidus A."/>
            <person name="Davenport K."/>
            <person name="Del Rio T.G."/>
            <person name="Tice H."/>
            <person name="Nolan M."/>
            <person name="Copeland A."/>
            <person name="Cheng J.F."/>
            <person name="Lucas S."/>
            <person name="Tapia R."/>
            <person name="Goodwin L."/>
            <person name="Pitluck S."/>
            <person name="Ivanova N."/>
            <person name="Pagani I."/>
            <person name="Mavromatis K."/>
            <person name="Ovchinnikova G."/>
            <person name="Pati A."/>
            <person name="Chen A."/>
            <person name="Palaniappan K."/>
            <person name="Hauser L."/>
            <person name="Chang Y.J."/>
            <person name="Jeffries C.D."/>
            <person name="Detter J.C."/>
            <person name="Han C."/>
            <person name="Rohde M."/>
            <person name="Brambilla E."/>
            <person name="Goker M."/>
            <person name="Woyke T."/>
            <person name="Bristow J."/>
            <person name="Eisen J.A."/>
            <person name="Markowitz V."/>
            <person name="Hugenholtz P."/>
            <person name="Kyrpides N.C."/>
            <person name="Klenk H.P."/>
            <person name="Land M."/>
        </authorList>
    </citation>
    <scope>NUCLEOTIDE SEQUENCE [LARGE SCALE GENOMIC DNA]</scope>
    <source>
        <strain evidence="2">ATCC 33931 / DSM 2075 / LMG 7858 / VKM B-1802 / 2st14</strain>
    </source>
</reference>
<evidence type="ECO:0008006" key="3">
    <source>
        <dbReference type="Google" id="ProtNLM"/>
    </source>
</evidence>
<dbReference type="SUPFAM" id="SSF48371">
    <property type="entry name" value="ARM repeat"/>
    <property type="match status" value="1"/>
</dbReference>
<gene>
    <name evidence="1" type="ordered locus">Deba_2047</name>
</gene>
<sequence>MSGKAAEKRLLRDWLAAGQTAVVLDHLAGGSAKRAATLLLGLVAEADYCTRMQAVSALGQVAEGLAAADLDAGRELMRRLLWSLNEESGAVPWGAPEALGEIMARDRRLAQEFVNLLISLIWPQGNYLEFPPLQAGVAWGLGRLAQAWPALVTQRGATEHLTALLIAPEAQTRGCAAWALGFLADPAAAEALRGLLADDGPCHIFEDGHLDSTTVGVVAANALARLGP</sequence>
<dbReference type="RefSeq" id="WP_013258853.1">
    <property type="nucleotide sequence ID" value="NC_014365.1"/>
</dbReference>
<dbReference type="NCBIfam" id="NF045662">
    <property type="entry name" value="DVU0298_fam"/>
    <property type="match status" value="1"/>
</dbReference>
<dbReference type="STRING" id="644282.Deba_2047"/>
<dbReference type="HOGENOM" id="CLU_094508_0_0_7"/>
<name>E1QI95_DESB2</name>
<dbReference type="AlphaFoldDB" id="E1QI95"/>